<keyword evidence="2" id="KW-1185">Reference proteome</keyword>
<dbReference type="EMBL" id="BSXS01000736">
    <property type="protein sequence ID" value="GME73694.1"/>
    <property type="molecule type" value="Genomic_DNA"/>
</dbReference>
<evidence type="ECO:0000313" key="1">
    <source>
        <dbReference type="EMBL" id="GME73694.1"/>
    </source>
</evidence>
<dbReference type="Proteomes" id="UP001165064">
    <property type="component" value="Unassembled WGS sequence"/>
</dbReference>
<evidence type="ECO:0000313" key="2">
    <source>
        <dbReference type="Proteomes" id="UP001165064"/>
    </source>
</evidence>
<comment type="caution">
    <text evidence="1">The sequence shown here is derived from an EMBL/GenBank/DDBJ whole genome shotgun (WGS) entry which is preliminary data.</text>
</comment>
<organism evidence="1 2">
    <name type="scientific">Ambrosiozyma monospora</name>
    <name type="common">Yeast</name>
    <name type="synonym">Endomycopsis monosporus</name>
    <dbReference type="NCBI Taxonomy" id="43982"/>
    <lineage>
        <taxon>Eukaryota</taxon>
        <taxon>Fungi</taxon>
        <taxon>Dikarya</taxon>
        <taxon>Ascomycota</taxon>
        <taxon>Saccharomycotina</taxon>
        <taxon>Pichiomycetes</taxon>
        <taxon>Pichiales</taxon>
        <taxon>Pichiaceae</taxon>
        <taxon>Ambrosiozyma</taxon>
    </lineage>
</organism>
<proteinExistence type="predicted"/>
<sequence>MSYEKRSYGLPRRVIPKPYSLKLEAVENYKNKIITNEYLPTIMKHMKTLQTNSQVNPAMIDLQPEVKWFMRPYLVNFIIQMHASLKLKPQTLFLCWNIIDRYAAKRIAFKQHYQLIGCVALWIAAKYEDKKSRVPTVSELSLMCSNVYDESMFKEMEIHILSTLGWSLGHTTVEDILQLSVKFSDPDGKEKLDKPIDSYKSNSPQVSSILAIGRYLGELSLYERNYLNYDSTLIGITAHLIACSMLGWDCGARSIDSIYQQYMISQYRQSMSSHCGLSTPVTPTKMGNDFFYEHDESQFEENDNSHTTTQQQQQHQQSTEYGPFVTGFHGLDTIKQLRTLSIMLLKSMLNPPEVLIEKYNQLGVISWVKNFLSENRLTVLGAKDLENVENMSEMGFDISNVLLNFEQSYSFVIQQSRQYAQMLYQSPMAILC</sequence>
<gene>
    <name evidence="1" type="ORF">Amon02_000149800</name>
</gene>
<reference evidence="1" key="1">
    <citation type="submission" date="2023-04" db="EMBL/GenBank/DDBJ databases">
        <title>Ambrosiozyma monospora NBRC 10751.</title>
        <authorList>
            <person name="Ichikawa N."/>
            <person name="Sato H."/>
            <person name="Tonouchi N."/>
        </authorList>
    </citation>
    <scope>NUCLEOTIDE SEQUENCE</scope>
    <source>
        <strain evidence="1">NBRC 10751</strain>
    </source>
</reference>
<protein>
    <submittedName>
        <fullName evidence="1">Unnamed protein product</fullName>
    </submittedName>
</protein>
<accession>A0ACB5SWG5</accession>
<name>A0ACB5SWG5_AMBMO</name>